<proteinExistence type="predicted"/>
<dbReference type="SUPFAM" id="SSF50370">
    <property type="entry name" value="Ricin B-like lectins"/>
    <property type="match status" value="1"/>
</dbReference>
<dbReference type="OrthoDB" id="3845597at2"/>
<dbReference type="PROSITE" id="PS50231">
    <property type="entry name" value="RICIN_B_LECTIN"/>
    <property type="match status" value="1"/>
</dbReference>
<feature type="region of interest" description="Disordered" evidence="1">
    <location>
        <begin position="161"/>
        <end position="202"/>
    </location>
</feature>
<dbReference type="InterPro" id="IPR035992">
    <property type="entry name" value="Ricin_B-like_lectins"/>
</dbReference>
<dbReference type="Gene3D" id="2.80.10.50">
    <property type="match status" value="3"/>
</dbReference>
<sequence>MAVVAGSVVVVNTASAGTVDPKTWYVLVNRNSGKVLDGRDFATHDGAAVVQWGRHGGANQQWRFIDAGDGYYRLQNRNSGKVLDDHNWSKTAGSDIVQWSDRNGTNQQFELAESPDGYVRLINRFSGMAVEVHNASKADGGDVVQYHDRGGANQQWQLVPAGSVGSAGTPTETGGSAPTSRAPSDTRPSSSPAAGGGSSTTRFMGSDTVLIGGSMSDASATAAPFDVRYAYVHSQPAPSSAYYSASRCQDAWKSWWGCWSGSTTAPGNYVTWWDDHVAQATYKGSPHPQKFFWTWYSLRDLGDLAGSGDGPGEVVAINRVDLLTRYMNDYRFFLQKIGNSHDMIDLEPDFWGYVRSLGNPHQVAAQVSGANPTDCGSQENSAAGLSRCLIAMAHKYAPNTTVGFHLSCWDWQTDTQGCAKDYANLGAQNADFLVADVSDRDAGWYAQPAHGGHDNFWTDQKATASLGFYRTMAESVGKPVVLWQIPVGNKAQNNTLNHYKDDKVDWFFAHMDQVANAHVAGLLFGAGQQEQTSVETDGGNLIDKTVAYRNSGGTALK</sequence>
<dbReference type="KEGG" id="sdd:D9753_19210"/>
<feature type="domain" description="Ricin B lectin" evidence="2">
    <location>
        <begin position="23"/>
        <end position="159"/>
    </location>
</feature>
<evidence type="ECO:0000259" key="2">
    <source>
        <dbReference type="SMART" id="SM00458"/>
    </source>
</evidence>
<dbReference type="Proteomes" id="UP000268329">
    <property type="component" value="Chromosome"/>
</dbReference>
<reference evidence="3 4" key="1">
    <citation type="submission" date="2018-10" db="EMBL/GenBank/DDBJ databases">
        <title>The genome of Streptomyces dangxiongensis Z022.</title>
        <authorList>
            <person name="Zhang B."/>
        </authorList>
    </citation>
    <scope>NUCLEOTIDE SEQUENCE [LARGE SCALE GENOMIC DNA]</scope>
    <source>
        <strain evidence="3 4">Z022</strain>
    </source>
</reference>
<name>A0A3G2JMS6_9ACTN</name>
<evidence type="ECO:0000256" key="1">
    <source>
        <dbReference type="SAM" id="MobiDB-lite"/>
    </source>
</evidence>
<gene>
    <name evidence="3" type="ORF">D9753_19210</name>
</gene>
<dbReference type="InterPro" id="IPR000772">
    <property type="entry name" value="Ricin_B_lectin"/>
</dbReference>
<evidence type="ECO:0000313" key="3">
    <source>
        <dbReference type="EMBL" id="AYN43748.1"/>
    </source>
</evidence>
<feature type="compositionally biased region" description="Polar residues" evidence="1">
    <location>
        <begin position="166"/>
        <end position="183"/>
    </location>
</feature>
<protein>
    <submittedName>
        <fullName evidence="3">Lectin</fullName>
    </submittedName>
</protein>
<dbReference type="Pfam" id="PF14200">
    <property type="entry name" value="RicinB_lectin_2"/>
    <property type="match status" value="2"/>
</dbReference>
<dbReference type="AlphaFoldDB" id="A0A3G2JMS6"/>
<accession>A0A3G2JMS6</accession>
<evidence type="ECO:0000313" key="4">
    <source>
        <dbReference type="Proteomes" id="UP000268329"/>
    </source>
</evidence>
<keyword evidence="4" id="KW-1185">Reference proteome</keyword>
<organism evidence="3 4">
    <name type="scientific">Streptomyces dangxiongensis</name>
    <dbReference type="NCBI Taxonomy" id="1442032"/>
    <lineage>
        <taxon>Bacteria</taxon>
        <taxon>Bacillati</taxon>
        <taxon>Actinomycetota</taxon>
        <taxon>Actinomycetes</taxon>
        <taxon>Kitasatosporales</taxon>
        <taxon>Streptomycetaceae</taxon>
        <taxon>Streptomyces</taxon>
    </lineage>
</organism>
<dbReference type="EMBL" id="CP033073">
    <property type="protein sequence ID" value="AYN43748.1"/>
    <property type="molecule type" value="Genomic_DNA"/>
</dbReference>
<dbReference type="SMART" id="SM00458">
    <property type="entry name" value="RICIN"/>
    <property type="match status" value="1"/>
</dbReference>